<evidence type="ECO:0000256" key="1">
    <source>
        <dbReference type="SAM" id="Phobius"/>
    </source>
</evidence>
<dbReference type="PANTHER" id="PTHR10098">
    <property type="entry name" value="RAPSYN-RELATED"/>
    <property type="match status" value="1"/>
</dbReference>
<dbReference type="SMART" id="SM00028">
    <property type="entry name" value="TPR"/>
    <property type="match status" value="6"/>
</dbReference>
<dbReference type="AlphaFoldDB" id="A0A937G224"/>
<dbReference type="InterPro" id="IPR024983">
    <property type="entry name" value="CHAT_dom"/>
</dbReference>
<dbReference type="EMBL" id="JAEUGD010000042">
    <property type="protein sequence ID" value="MBL6447041.1"/>
    <property type="molecule type" value="Genomic_DNA"/>
</dbReference>
<dbReference type="InterPro" id="IPR019734">
    <property type="entry name" value="TPR_rpt"/>
</dbReference>
<dbReference type="InterPro" id="IPR011990">
    <property type="entry name" value="TPR-like_helical_dom_sf"/>
</dbReference>
<feature type="domain" description="CHAT" evidence="2">
    <location>
        <begin position="624"/>
        <end position="874"/>
    </location>
</feature>
<reference evidence="3" key="1">
    <citation type="submission" date="2021-01" db="EMBL/GenBank/DDBJ databases">
        <title>Fulvivirga kasyanovii gen. nov., sp nov., a novel member of the phylum Bacteroidetes isolated from seawater in a mussel farm.</title>
        <authorList>
            <person name="Zhao L.-H."/>
            <person name="Wang Z.-J."/>
        </authorList>
    </citation>
    <scope>NUCLEOTIDE SEQUENCE</scope>
    <source>
        <strain evidence="3">29W222</strain>
    </source>
</reference>
<keyword evidence="1" id="KW-1133">Transmembrane helix</keyword>
<feature type="transmembrane region" description="Helical" evidence="1">
    <location>
        <begin position="887"/>
        <end position="907"/>
    </location>
</feature>
<dbReference type="Gene3D" id="1.25.40.10">
    <property type="entry name" value="Tetratricopeptide repeat domain"/>
    <property type="match status" value="2"/>
</dbReference>
<evidence type="ECO:0000313" key="3">
    <source>
        <dbReference type="EMBL" id="MBL6447041.1"/>
    </source>
</evidence>
<keyword evidence="1" id="KW-0472">Membrane</keyword>
<evidence type="ECO:0000313" key="4">
    <source>
        <dbReference type="Proteomes" id="UP000614216"/>
    </source>
</evidence>
<name>A0A937G224_9BACT</name>
<dbReference type="SUPFAM" id="SSF48452">
    <property type="entry name" value="TPR-like"/>
    <property type="match status" value="1"/>
</dbReference>
<keyword evidence="4" id="KW-1185">Reference proteome</keyword>
<proteinExistence type="predicted"/>
<keyword evidence="1" id="KW-0812">Transmembrane</keyword>
<organism evidence="3 4">
    <name type="scientific">Fulvivirga marina</name>
    <dbReference type="NCBI Taxonomy" id="2494733"/>
    <lineage>
        <taxon>Bacteria</taxon>
        <taxon>Pseudomonadati</taxon>
        <taxon>Bacteroidota</taxon>
        <taxon>Cytophagia</taxon>
        <taxon>Cytophagales</taxon>
        <taxon>Fulvivirgaceae</taxon>
        <taxon>Fulvivirga</taxon>
    </lineage>
</organism>
<sequence>MAAQCPTPHLGILLALEILDFDMLIRFLLSFSIAFCSIATEQSVAGGEAFQQRIDELIKQDSLDAFIYTYLDEFLKDPTYERLYLFEEADEKQWRDPKNKQEYLASTIFLCNKGYYLLQYSLVDEAVRAYEIAWSYDQRFAIDGFDIIEYCLKPLGNAYSILGDYASAESIIKSYLLEAQKKGLRDQQVSALINLSIVYHDTGKNKEAIEVLSTARNSSPGKAGLVYSNLAKNYLNINELTEARAYALKAAQAFEKMEAVEDLGYLTNVYSILSSISLMKGDSAEALNYLGKARHLMEAHPLVKSREYAKVIVLEAGILSAMGDYGGSLNNYNQALQQLIPQFKPYKWFPSEEMLYAENTFKEIFDGMANVFVSLDSPDQAITCYKKSFSVEERLKQNYGYNESKYLQQGENRWRAEQMLALFYRLFVLTKDIRYIREAFEVAEMTKSIALKDKLYNRMAWESFAGDPLFVKRKKLALRRSRAEAALVQEQLKGKQADMGTIEYLMDRKNKAAMDLKVLERKMPGLAIKNNGQTNLDSLQHKVRLNQLTLVEYFFGTEALYAFVFDGSSVKMYRNNDIEQVREAVIQYGAQFTDEVKINAAPDIFAGLSQRLFGILLPFSVDHGLLIIPDGLLNFIPFEALLTGKPTSADFSQWPWLIYKSPVFYQYSAALYLNDFQRGELSADKVLGFFPRFADTDRYLKYSQNELDEIRKYFDGDFLSNNEATKQAFISRAPDYPVIHLSTHAKPGGFHEPPSVAFADSALYLPEVFGLDLNTRLLVLGACETGIGKLYKGEGPLSLATGFLHAGVNNIVLSLWKVNDYSTSRLMANFYRNYNEEPLAYDALHQAKLDYLKDRNVGVDKKSPYYWAPFVYYGGHDSDGINQELGFSLYMLFVVVAVVGVGVWSYYRKLK</sequence>
<evidence type="ECO:0000259" key="2">
    <source>
        <dbReference type="Pfam" id="PF12770"/>
    </source>
</evidence>
<dbReference type="RefSeq" id="WP_202856570.1">
    <property type="nucleotide sequence ID" value="NZ_JAEUGD010000042.1"/>
</dbReference>
<dbReference type="Pfam" id="PF12770">
    <property type="entry name" value="CHAT"/>
    <property type="match status" value="1"/>
</dbReference>
<dbReference type="Proteomes" id="UP000614216">
    <property type="component" value="Unassembled WGS sequence"/>
</dbReference>
<gene>
    <name evidence="3" type="ORF">JMN32_12025</name>
</gene>
<comment type="caution">
    <text evidence="3">The sequence shown here is derived from an EMBL/GenBank/DDBJ whole genome shotgun (WGS) entry which is preliminary data.</text>
</comment>
<protein>
    <submittedName>
        <fullName evidence="3">CHAT domain-containing protein</fullName>
    </submittedName>
</protein>
<accession>A0A937G224</accession>